<dbReference type="GO" id="GO:0051537">
    <property type="term" value="F:2 iron, 2 sulfur cluster binding"/>
    <property type="evidence" value="ECO:0007669"/>
    <property type="project" value="TreeGrafter"/>
</dbReference>
<dbReference type="SUPFAM" id="SSF89360">
    <property type="entry name" value="HesB-like domain"/>
    <property type="match status" value="1"/>
</dbReference>
<dbReference type="Proteomes" id="UP001319104">
    <property type="component" value="Unassembled WGS sequence"/>
</dbReference>
<evidence type="ECO:0000313" key="3">
    <source>
        <dbReference type="EMBL" id="MBS9522767.1"/>
    </source>
</evidence>
<dbReference type="AlphaFoldDB" id="A0AAP2CF68"/>
<dbReference type="InterPro" id="IPR016092">
    <property type="entry name" value="ATAP"/>
</dbReference>
<evidence type="ECO:0000256" key="1">
    <source>
        <dbReference type="ARBA" id="ARBA00006718"/>
    </source>
</evidence>
<comment type="caution">
    <text evidence="3">The sequence shown here is derived from an EMBL/GenBank/DDBJ whole genome shotgun (WGS) entry which is preliminary data.</text>
</comment>
<dbReference type="NCBIfam" id="TIGR00049">
    <property type="entry name" value="iron-sulfur cluster assembly accessory protein"/>
    <property type="match status" value="1"/>
</dbReference>
<dbReference type="EMBL" id="JAHCMY010000001">
    <property type="protein sequence ID" value="MBS9522767.1"/>
    <property type="molecule type" value="Genomic_DNA"/>
</dbReference>
<dbReference type="GO" id="GO:0016226">
    <property type="term" value="P:iron-sulfur cluster assembly"/>
    <property type="evidence" value="ECO:0007669"/>
    <property type="project" value="InterPro"/>
</dbReference>
<comment type="similarity">
    <text evidence="1">Belongs to the HesB/IscA family.</text>
</comment>
<keyword evidence="4" id="KW-1185">Reference proteome</keyword>
<dbReference type="PANTHER" id="PTHR10072:SF41">
    <property type="entry name" value="IRON-SULFUR CLUSTER ASSEMBLY 1 HOMOLOG, MITOCHONDRIAL"/>
    <property type="match status" value="1"/>
</dbReference>
<name>A0AAP2CF68_9BACT</name>
<dbReference type="PANTHER" id="PTHR10072">
    <property type="entry name" value="IRON-SULFUR CLUSTER ASSEMBLY PROTEIN"/>
    <property type="match status" value="1"/>
</dbReference>
<reference evidence="3 4" key="1">
    <citation type="submission" date="2021-05" db="EMBL/GenBank/DDBJ databases">
        <authorList>
            <person name="Zhang Z.D."/>
            <person name="Osman G."/>
        </authorList>
    </citation>
    <scope>NUCLEOTIDE SEQUENCE [LARGE SCALE GENOMIC DNA]</scope>
    <source>
        <strain evidence="3 4">KCTC 32217</strain>
    </source>
</reference>
<dbReference type="RefSeq" id="WP_213943653.1">
    <property type="nucleotide sequence ID" value="NZ_JAHCMY010000001.1"/>
</dbReference>
<evidence type="ECO:0000259" key="2">
    <source>
        <dbReference type="Pfam" id="PF01521"/>
    </source>
</evidence>
<dbReference type="GO" id="GO:0005737">
    <property type="term" value="C:cytoplasm"/>
    <property type="evidence" value="ECO:0007669"/>
    <property type="project" value="TreeGrafter"/>
</dbReference>
<accession>A0AAP2CF68</accession>
<dbReference type="Gene3D" id="2.60.300.12">
    <property type="entry name" value="HesB-like domain"/>
    <property type="match status" value="1"/>
</dbReference>
<dbReference type="Pfam" id="PF01521">
    <property type="entry name" value="Fe-S_biosyn"/>
    <property type="match status" value="1"/>
</dbReference>
<sequence>MIIPIKITEPAQAEIRNIMANKNIPAEYCLRVGVKGGGCGGMAYALGFDKQKDGDEKFEVEGIPVLMEKKHMMFLMGMHIDFFDGNDARGFTFTNPDRKKQEEVKGE</sequence>
<gene>
    <name evidence="3" type="ORF">KI659_01950</name>
</gene>
<dbReference type="InterPro" id="IPR050322">
    <property type="entry name" value="Fe-S_cluster_asmbl/transfer"/>
</dbReference>
<organism evidence="3 4">
    <name type="scientific">Litoribacter ruber</name>
    <dbReference type="NCBI Taxonomy" id="702568"/>
    <lineage>
        <taxon>Bacteria</taxon>
        <taxon>Pseudomonadati</taxon>
        <taxon>Bacteroidota</taxon>
        <taxon>Cytophagia</taxon>
        <taxon>Cytophagales</taxon>
        <taxon>Cyclobacteriaceae</taxon>
        <taxon>Litoribacter</taxon>
    </lineage>
</organism>
<proteinExistence type="inferred from homology"/>
<dbReference type="InterPro" id="IPR000361">
    <property type="entry name" value="ATAP_core_dom"/>
</dbReference>
<evidence type="ECO:0000313" key="4">
    <source>
        <dbReference type="Proteomes" id="UP001319104"/>
    </source>
</evidence>
<protein>
    <submittedName>
        <fullName evidence="3">Iron-sulfur cluster assembly accessory protein</fullName>
    </submittedName>
</protein>
<feature type="domain" description="Core" evidence="2">
    <location>
        <begin position="5"/>
        <end position="96"/>
    </location>
</feature>
<dbReference type="InterPro" id="IPR035903">
    <property type="entry name" value="HesB-like_dom_sf"/>
</dbReference>